<feature type="coiled-coil region" evidence="1">
    <location>
        <begin position="138"/>
        <end position="165"/>
    </location>
</feature>
<dbReference type="InterPro" id="IPR021729">
    <property type="entry name" value="DUF3298"/>
</dbReference>
<evidence type="ECO:0000313" key="5">
    <source>
        <dbReference type="Proteomes" id="UP000509246"/>
    </source>
</evidence>
<organism evidence="4 5">
    <name type="scientific">Campylobacter armoricus</name>
    <dbReference type="NCBI Taxonomy" id="2505970"/>
    <lineage>
        <taxon>Bacteria</taxon>
        <taxon>Pseudomonadati</taxon>
        <taxon>Campylobacterota</taxon>
        <taxon>Epsilonproteobacteria</taxon>
        <taxon>Campylobacterales</taxon>
        <taxon>Campylobacteraceae</taxon>
        <taxon>Campylobacter</taxon>
    </lineage>
</organism>
<dbReference type="InterPro" id="IPR037126">
    <property type="entry name" value="PdaC/RsiV-like_sf"/>
</dbReference>
<dbReference type="Pfam" id="PF11738">
    <property type="entry name" value="DUF3298"/>
    <property type="match status" value="1"/>
</dbReference>
<dbReference type="RefSeq" id="WP_139425233.1">
    <property type="nucleotide sequence ID" value="NZ_CBCSFY010000017.1"/>
</dbReference>
<evidence type="ECO:0000259" key="2">
    <source>
        <dbReference type="Pfam" id="PF11738"/>
    </source>
</evidence>
<dbReference type="Gene3D" id="3.90.640.20">
    <property type="entry name" value="Heat-shock cognate protein, ATPase"/>
    <property type="match status" value="1"/>
</dbReference>
<dbReference type="KEGG" id="carm:CARM_0798"/>
<dbReference type="AlphaFoldDB" id="A0A7L5I0S4"/>
<evidence type="ECO:0000259" key="3">
    <source>
        <dbReference type="Pfam" id="PF13739"/>
    </source>
</evidence>
<accession>A0A7L5I0S4</accession>
<dbReference type="Gene3D" id="3.30.565.40">
    <property type="entry name" value="Fervidobacterium nodosum Rt17-B1 like"/>
    <property type="match status" value="1"/>
</dbReference>
<sequence>MIKRIVFGLGLYASLYAYEENIFDISFLQGKEFDIQLYSSSKSNTSYGYVQTKQKQHSFWGSARKNEYFIDIIDFGTCALKDMKNNKIDALCKIENKKEEYTFEKKPSEFKIYKLSLKDQKQLSEDNKTIDFDYSADLLKYSSKNKNLEKIIDDFNENLNEVSLAQMAKENREKWKKEEIVVSDFLSQSYVFYQDDKIISLGKNIYEYKGGAHGMMDYQRKTYDIINMTLINLKMELKLENEDFKKLIKEKLSSLYNENELFDLKDFKMTEIFEVRKDGLVFIWEPYEIAPYSTGAVEIFIDFKELNPFWKKNSKLSYLSLAK</sequence>
<keyword evidence="1" id="KW-0175">Coiled coil</keyword>
<dbReference type="EMBL" id="CP053825">
    <property type="protein sequence ID" value="QKF79711.1"/>
    <property type="molecule type" value="Genomic_DNA"/>
</dbReference>
<feature type="domain" description="DUF3298" evidence="2">
    <location>
        <begin position="246"/>
        <end position="303"/>
    </location>
</feature>
<reference evidence="4 5" key="1">
    <citation type="submission" date="2020-05" db="EMBL/GenBank/DDBJ databases">
        <title>Complete genome sequencing of Campylobacter and Arcobacter type strains.</title>
        <authorList>
            <person name="Miller W.G."/>
            <person name="Yee E."/>
        </authorList>
    </citation>
    <scope>NUCLEOTIDE SEQUENCE [LARGE SCALE GENOMIC DNA]</scope>
    <source>
        <strain evidence="4 5">CCUG 73571</strain>
    </source>
</reference>
<evidence type="ECO:0000313" key="4">
    <source>
        <dbReference type="EMBL" id="QKF79711.1"/>
    </source>
</evidence>
<evidence type="ECO:0000256" key="1">
    <source>
        <dbReference type="SAM" id="Coils"/>
    </source>
</evidence>
<feature type="domain" description="Deacetylase PdaC" evidence="3">
    <location>
        <begin position="126"/>
        <end position="215"/>
    </location>
</feature>
<gene>
    <name evidence="4" type="ORF">CARM_0798</name>
</gene>
<proteinExistence type="predicted"/>
<protein>
    <submittedName>
        <fullName evidence="4">DUF3298 and DUF 4163 domain-containing protein</fullName>
    </submittedName>
</protein>
<dbReference type="Pfam" id="PF13739">
    <property type="entry name" value="PdaC"/>
    <property type="match status" value="1"/>
</dbReference>
<name>A0A7L5I0S4_9BACT</name>
<dbReference type="GeneID" id="56586536"/>
<keyword evidence="5" id="KW-1185">Reference proteome</keyword>
<dbReference type="OrthoDB" id="5637at2"/>
<dbReference type="Proteomes" id="UP000509246">
    <property type="component" value="Chromosome"/>
</dbReference>
<dbReference type="InterPro" id="IPR025303">
    <property type="entry name" value="PdaC"/>
</dbReference>